<dbReference type="KEGG" id="slim:SCL_2512"/>
<dbReference type="Proteomes" id="UP000243180">
    <property type="component" value="Chromosome"/>
</dbReference>
<evidence type="ECO:0000256" key="1">
    <source>
        <dbReference type="SAM" id="MobiDB-lite"/>
    </source>
</evidence>
<gene>
    <name evidence="2" type="ORF">SCL_2512</name>
</gene>
<sequence>MPPSTIARATASQPRQHIGRGAPSMSTRKSLPGGTGKPQWKQPGESAVLAGSVWVAEMDMGCQRAA</sequence>
<name>A0A1B4XJ08_9GAMM</name>
<dbReference type="AlphaFoldDB" id="A0A1B4XJ08"/>
<organism evidence="2 3">
    <name type="scientific">Sulfuricaulis limicola</name>
    <dbReference type="NCBI Taxonomy" id="1620215"/>
    <lineage>
        <taxon>Bacteria</taxon>
        <taxon>Pseudomonadati</taxon>
        <taxon>Pseudomonadota</taxon>
        <taxon>Gammaproteobacteria</taxon>
        <taxon>Acidiferrobacterales</taxon>
        <taxon>Acidiferrobacteraceae</taxon>
        <taxon>Sulfuricaulis</taxon>
    </lineage>
</organism>
<protein>
    <submittedName>
        <fullName evidence="2">Uncharacterized protein</fullName>
    </submittedName>
</protein>
<keyword evidence="3" id="KW-1185">Reference proteome</keyword>
<evidence type="ECO:0000313" key="3">
    <source>
        <dbReference type="Proteomes" id="UP000243180"/>
    </source>
</evidence>
<dbReference type="EMBL" id="AP014879">
    <property type="protein sequence ID" value="BAV34789.1"/>
    <property type="molecule type" value="Genomic_DNA"/>
</dbReference>
<proteinExistence type="predicted"/>
<evidence type="ECO:0000313" key="2">
    <source>
        <dbReference type="EMBL" id="BAV34789.1"/>
    </source>
</evidence>
<accession>A0A1B4XJ08</accession>
<feature type="region of interest" description="Disordered" evidence="1">
    <location>
        <begin position="1"/>
        <end position="45"/>
    </location>
</feature>
<reference evidence="2 3" key="1">
    <citation type="submission" date="2015-05" db="EMBL/GenBank/DDBJ databases">
        <title>Complete genome sequence of a sulfur-oxidizing gammaproteobacterium strain HA5.</title>
        <authorList>
            <person name="Miura A."/>
            <person name="Kojima H."/>
            <person name="Fukui M."/>
        </authorList>
    </citation>
    <scope>NUCLEOTIDE SEQUENCE [LARGE SCALE GENOMIC DNA]</scope>
    <source>
        <strain evidence="2 3">HA5</strain>
    </source>
</reference>
<dbReference type="InParanoid" id="A0A1B4XJ08"/>